<accession>A0A6A5G5J2</accession>
<dbReference type="KEGG" id="crq:GCK72_016846"/>
<dbReference type="Proteomes" id="UP000483820">
    <property type="component" value="Chromosome V"/>
</dbReference>
<comment type="caution">
    <text evidence="2">The sequence shown here is derived from an EMBL/GenBank/DDBJ whole genome shotgun (WGS) entry which is preliminary data.</text>
</comment>
<dbReference type="GeneID" id="78776416"/>
<dbReference type="CTD" id="78776416"/>
<evidence type="ECO:0000313" key="3">
    <source>
        <dbReference type="Proteomes" id="UP000483820"/>
    </source>
</evidence>
<protein>
    <submittedName>
        <fullName evidence="2">Uncharacterized protein</fullName>
    </submittedName>
</protein>
<organism evidence="2 3">
    <name type="scientific">Caenorhabditis remanei</name>
    <name type="common">Caenorhabditis vulgaris</name>
    <dbReference type="NCBI Taxonomy" id="31234"/>
    <lineage>
        <taxon>Eukaryota</taxon>
        <taxon>Metazoa</taxon>
        <taxon>Ecdysozoa</taxon>
        <taxon>Nematoda</taxon>
        <taxon>Chromadorea</taxon>
        <taxon>Rhabditida</taxon>
        <taxon>Rhabditina</taxon>
        <taxon>Rhabditomorpha</taxon>
        <taxon>Rhabditoidea</taxon>
        <taxon>Rhabditidae</taxon>
        <taxon>Peloderinae</taxon>
        <taxon>Caenorhabditis</taxon>
    </lineage>
</organism>
<feature type="compositionally biased region" description="Basic and acidic residues" evidence="1">
    <location>
        <begin position="44"/>
        <end position="54"/>
    </location>
</feature>
<sequence length="130" mass="15351">MGSSLSRTEENLRKVEEQWLENKIILQALLKRVEELELDASYPYEHENTEKTDDSLGSSTMSDVEVPELEKSVGNSISTVSDEEPEELEEKLKRMDREFRIAFEQRQAVQMEEINRIRREREEMERGMNN</sequence>
<name>A0A6A5G5J2_CAERE</name>
<feature type="region of interest" description="Disordered" evidence="1">
    <location>
        <begin position="40"/>
        <end position="87"/>
    </location>
</feature>
<dbReference type="AlphaFoldDB" id="A0A6A5G5J2"/>
<evidence type="ECO:0000256" key="1">
    <source>
        <dbReference type="SAM" id="MobiDB-lite"/>
    </source>
</evidence>
<proteinExistence type="predicted"/>
<dbReference type="EMBL" id="WUAV01000005">
    <property type="protein sequence ID" value="KAF1750298.1"/>
    <property type="molecule type" value="Genomic_DNA"/>
</dbReference>
<evidence type="ECO:0000313" key="2">
    <source>
        <dbReference type="EMBL" id="KAF1750298.1"/>
    </source>
</evidence>
<gene>
    <name evidence="2" type="ORF">GCK72_016846</name>
</gene>
<dbReference type="RefSeq" id="XP_053580645.1">
    <property type="nucleotide sequence ID" value="XM_053731732.1"/>
</dbReference>
<reference evidence="2 3" key="1">
    <citation type="submission" date="2019-12" db="EMBL/GenBank/DDBJ databases">
        <title>Chromosome-level assembly of the Caenorhabditis remanei genome.</title>
        <authorList>
            <person name="Teterina A.A."/>
            <person name="Willis J.H."/>
            <person name="Phillips P.C."/>
        </authorList>
    </citation>
    <scope>NUCLEOTIDE SEQUENCE [LARGE SCALE GENOMIC DNA]</scope>
    <source>
        <strain evidence="2 3">PX506</strain>
        <tissue evidence="2">Whole organism</tissue>
    </source>
</reference>